<name>A0ACC4CEV7_POPAL</name>
<reference evidence="1 2" key="1">
    <citation type="journal article" date="2024" name="Plant Biotechnol. J.">
        <title>Genome and CRISPR/Cas9 system of a widespread forest tree (Populus alba) in the world.</title>
        <authorList>
            <person name="Liu Y.J."/>
            <person name="Jiang P.F."/>
            <person name="Han X.M."/>
            <person name="Li X.Y."/>
            <person name="Wang H.M."/>
            <person name="Wang Y.J."/>
            <person name="Wang X.X."/>
            <person name="Zeng Q.Y."/>
        </authorList>
    </citation>
    <scope>NUCLEOTIDE SEQUENCE [LARGE SCALE GENOMIC DNA]</scope>
    <source>
        <strain evidence="2">cv. PAL-ZL1</strain>
    </source>
</reference>
<dbReference type="EMBL" id="RCHU02000004">
    <property type="protein sequence ID" value="KAL3596251.1"/>
    <property type="molecule type" value="Genomic_DNA"/>
</dbReference>
<gene>
    <name evidence="1" type="ORF">D5086_007888</name>
</gene>
<evidence type="ECO:0000313" key="2">
    <source>
        <dbReference type="Proteomes" id="UP000309997"/>
    </source>
</evidence>
<accession>A0ACC4CEV7</accession>
<dbReference type="Proteomes" id="UP000309997">
    <property type="component" value="Unassembled WGS sequence"/>
</dbReference>
<keyword evidence="2" id="KW-1185">Reference proteome</keyword>
<organism evidence="1 2">
    <name type="scientific">Populus alba</name>
    <name type="common">White poplar</name>
    <dbReference type="NCBI Taxonomy" id="43335"/>
    <lineage>
        <taxon>Eukaryota</taxon>
        <taxon>Viridiplantae</taxon>
        <taxon>Streptophyta</taxon>
        <taxon>Embryophyta</taxon>
        <taxon>Tracheophyta</taxon>
        <taxon>Spermatophyta</taxon>
        <taxon>Magnoliopsida</taxon>
        <taxon>eudicotyledons</taxon>
        <taxon>Gunneridae</taxon>
        <taxon>Pentapetalae</taxon>
        <taxon>rosids</taxon>
        <taxon>fabids</taxon>
        <taxon>Malpighiales</taxon>
        <taxon>Salicaceae</taxon>
        <taxon>Saliceae</taxon>
        <taxon>Populus</taxon>
    </lineage>
</organism>
<protein>
    <submittedName>
        <fullName evidence="1">Uncharacterized protein</fullName>
    </submittedName>
</protein>
<sequence>MGQNFLLVTTSFQILLLYFSIANLLDLAYADPPYSLCSNKSNYTDNSPFQNNLETLMASLSSNASVSKIFNTSTGIDPDRVYAQYMCLNYVRNESCRTCVAAASQDIRQLCPGDKEAVVWGELCQLRYSNQRFLGHLDVSGNIPQQNPKNISNPEHLSLVVNKTLSSLIKKAAFGPSANMYATGDEPFTGSDSVFSLVQCSTDLSPNDCYTCLEVAIKNVTTCCYFSRGARIFSRSCYLRYELYAFYDGATESSQRTVTGKDHLFTSCSNNTSNYTLNSPFESNLKLLLENLPSITSLTGFNYTSFGEPPAKVYGQALCRGKYPDRDFQEKFLSDPKHFSDVLIYLMTNLLTEAAVNPSKHMSATGSIKFRSETVYGHAQCTRDIIPDDCQTCLKTALAELKGCCSSRQGGIIVSRNCNVRFELYKYCNASSYLLTYPNPKGVERSHLALLQELACPRGVTMTDEGQLFQKIFNTSTGIDPDRVYAQYMCLNYVRNESCRTCVAAASQDIRQLCPGDKEAVVWGELCQLRYSNQRFLGHLDVSGNIPQQNPKNISNPEHLSLVVNKTLSSLIRRQLLVLQRICKKENTSQDDKFRGFDHPNRNDFQHQDFQRDGLNDRESAMMDLASINAATDNFSETNFLGQGGFGPVYKVGDEGWPSVKKTILVDANGELVLRSRDTEQFEEIISSEKKCCVIFRGSSLVFTVFFTTLFRGGRLLFSF</sequence>
<proteinExistence type="predicted"/>
<evidence type="ECO:0000313" key="1">
    <source>
        <dbReference type="EMBL" id="KAL3596251.1"/>
    </source>
</evidence>
<comment type="caution">
    <text evidence="1">The sequence shown here is derived from an EMBL/GenBank/DDBJ whole genome shotgun (WGS) entry which is preliminary data.</text>
</comment>